<dbReference type="InterPro" id="IPR023213">
    <property type="entry name" value="CAT-like_dom_sf"/>
</dbReference>
<accession>A0ABS0D327</accession>
<evidence type="ECO:0000313" key="1">
    <source>
        <dbReference type="EMBL" id="MBF6303241.1"/>
    </source>
</evidence>
<proteinExistence type="predicted"/>
<keyword evidence="2" id="KW-1185">Reference proteome</keyword>
<reference evidence="1 2" key="1">
    <citation type="submission" date="2020-10" db="EMBL/GenBank/DDBJ databases">
        <title>Identification of Nocardia species via Next-generation sequencing and recognition of intraspecies genetic diversity.</title>
        <authorList>
            <person name="Li P."/>
            <person name="Li P."/>
            <person name="Lu B."/>
        </authorList>
    </citation>
    <scope>NUCLEOTIDE SEQUENCE [LARGE SCALE GENOMIC DNA]</scope>
    <source>
        <strain evidence="1 2">BJ06-0157</strain>
    </source>
</reference>
<dbReference type="RefSeq" id="WP_195134366.1">
    <property type="nucleotide sequence ID" value="NZ_JADLQX010000338.1"/>
</dbReference>
<sequence>TAALEAVARHANSTGAGGHTPSDFALVRSTQRDIDRWERRFGALADVWPLSALQAGLLFHARLAASSVDVYTAQAVLTLTGRVD</sequence>
<dbReference type="Gene3D" id="3.30.559.10">
    <property type="entry name" value="Chloramphenicol acetyltransferase-like domain"/>
    <property type="match status" value="1"/>
</dbReference>
<feature type="non-terminal residue" evidence="1">
    <location>
        <position position="1"/>
    </location>
</feature>
<feature type="non-terminal residue" evidence="1">
    <location>
        <position position="84"/>
    </location>
</feature>
<dbReference type="EMBL" id="JADLQX010000338">
    <property type="protein sequence ID" value="MBF6303241.1"/>
    <property type="molecule type" value="Genomic_DNA"/>
</dbReference>
<comment type="caution">
    <text evidence="1">The sequence shown here is derived from an EMBL/GenBank/DDBJ whole genome shotgun (WGS) entry which is preliminary data.</text>
</comment>
<organism evidence="1 2">
    <name type="scientific">Nocardia amamiensis</name>
    <dbReference type="NCBI Taxonomy" id="404578"/>
    <lineage>
        <taxon>Bacteria</taxon>
        <taxon>Bacillati</taxon>
        <taxon>Actinomycetota</taxon>
        <taxon>Actinomycetes</taxon>
        <taxon>Mycobacteriales</taxon>
        <taxon>Nocardiaceae</taxon>
        <taxon>Nocardia</taxon>
    </lineage>
</organism>
<evidence type="ECO:0000313" key="2">
    <source>
        <dbReference type="Proteomes" id="UP000702209"/>
    </source>
</evidence>
<name>A0ABS0D327_9NOCA</name>
<protein>
    <submittedName>
        <fullName evidence="1">Uncharacterized protein</fullName>
    </submittedName>
</protein>
<gene>
    <name evidence="1" type="ORF">IU459_38040</name>
</gene>
<dbReference type="Proteomes" id="UP000702209">
    <property type="component" value="Unassembled WGS sequence"/>
</dbReference>